<dbReference type="InterPro" id="IPR041301">
    <property type="entry name" value="PBECR3"/>
</dbReference>
<dbReference type="EMBL" id="VSSQ01091876">
    <property type="protein sequence ID" value="MPN37301.1"/>
    <property type="molecule type" value="Genomic_DNA"/>
</dbReference>
<proteinExistence type="predicted"/>
<evidence type="ECO:0000313" key="2">
    <source>
        <dbReference type="EMBL" id="MPN37301.1"/>
    </source>
</evidence>
<comment type="caution">
    <text evidence="2">The sequence shown here is derived from an EMBL/GenBank/DDBJ whole genome shotgun (WGS) entry which is preliminary data.</text>
</comment>
<organism evidence="2">
    <name type="scientific">bioreactor metagenome</name>
    <dbReference type="NCBI Taxonomy" id="1076179"/>
    <lineage>
        <taxon>unclassified sequences</taxon>
        <taxon>metagenomes</taxon>
        <taxon>ecological metagenomes</taxon>
    </lineage>
</organism>
<dbReference type="Pfam" id="PF18812">
    <property type="entry name" value="PBECR3"/>
    <property type="match status" value="1"/>
</dbReference>
<dbReference type="AlphaFoldDB" id="A0A645HE57"/>
<evidence type="ECO:0000259" key="1">
    <source>
        <dbReference type="Pfam" id="PF18812"/>
    </source>
</evidence>
<feature type="domain" description="Phage-Barnase-EndoU-ColicinE5/D-RelE like nuclease 3" evidence="1">
    <location>
        <begin position="2"/>
        <end position="83"/>
    </location>
</feature>
<gene>
    <name evidence="2" type="ORF">SDC9_184817</name>
</gene>
<reference evidence="2" key="1">
    <citation type="submission" date="2019-08" db="EMBL/GenBank/DDBJ databases">
        <authorList>
            <person name="Kucharzyk K."/>
            <person name="Murdoch R.W."/>
            <person name="Higgins S."/>
            <person name="Loffler F."/>
        </authorList>
    </citation>
    <scope>NUCLEOTIDE SEQUENCE</scope>
</reference>
<protein>
    <recommendedName>
        <fullName evidence="1">Phage-Barnase-EndoU-ColicinE5/D-RelE like nuclease 3 domain-containing protein</fullName>
    </recommendedName>
</protein>
<accession>A0A645HE57</accession>
<sequence>MAPGVKKHVKKKHKDFLKYLDNISDIINSPDYIGVNPNEPNSVEFIKIFDDIILVSVNLCTNTEQQYLYVSSLYDISNGKLQNRINSGRLKKIE</sequence>
<name>A0A645HE57_9ZZZZ</name>